<dbReference type="InterPro" id="IPR032812">
    <property type="entry name" value="SbsA_Ig"/>
</dbReference>
<dbReference type="PANTHER" id="PTHR40094:SF1">
    <property type="entry name" value="UBIQUITIN DOMAIN-CONTAINING PROTEIN"/>
    <property type="match status" value="1"/>
</dbReference>
<organism evidence="4 5">
    <name type="scientific">Ligaoa zhengdingensis</name>
    <dbReference type="NCBI Taxonomy" id="2763658"/>
    <lineage>
        <taxon>Bacteria</taxon>
        <taxon>Bacillati</taxon>
        <taxon>Bacillota</taxon>
        <taxon>Clostridia</taxon>
        <taxon>Eubacteriales</taxon>
        <taxon>Oscillospiraceae</taxon>
        <taxon>Ligaoa</taxon>
    </lineage>
</organism>
<dbReference type="Gene3D" id="2.20.130.20">
    <property type="match status" value="1"/>
</dbReference>
<evidence type="ECO:0000259" key="3">
    <source>
        <dbReference type="SMART" id="SM01360"/>
    </source>
</evidence>
<evidence type="ECO:0000313" key="5">
    <source>
        <dbReference type="Proteomes" id="UP000653127"/>
    </source>
</evidence>
<dbReference type="Pfam" id="PF00207">
    <property type="entry name" value="A2M"/>
    <property type="match status" value="1"/>
</dbReference>
<evidence type="ECO:0000259" key="2">
    <source>
        <dbReference type="SMART" id="SM01359"/>
    </source>
</evidence>
<dbReference type="InterPro" id="IPR051802">
    <property type="entry name" value="YfhM-like"/>
</dbReference>
<dbReference type="InterPro" id="IPR001599">
    <property type="entry name" value="Macroglobln_a2"/>
</dbReference>
<dbReference type="EMBL" id="JACRST010000001">
    <property type="protein sequence ID" value="MBC8545698.1"/>
    <property type="molecule type" value="Genomic_DNA"/>
</dbReference>
<protein>
    <submittedName>
        <fullName evidence="4">Ig-like domain-containing protein</fullName>
    </submittedName>
</protein>
<keyword evidence="5" id="KW-1185">Reference proteome</keyword>
<evidence type="ECO:0000313" key="4">
    <source>
        <dbReference type="EMBL" id="MBC8545698.1"/>
    </source>
</evidence>
<dbReference type="InterPro" id="IPR011625">
    <property type="entry name" value="A2M_N_BRD"/>
</dbReference>
<dbReference type="Pfam" id="PF13205">
    <property type="entry name" value="Big_5"/>
    <property type="match status" value="1"/>
</dbReference>
<dbReference type="Pfam" id="PF07703">
    <property type="entry name" value="A2M_BRD"/>
    <property type="match status" value="1"/>
</dbReference>
<comment type="caution">
    <text evidence="4">The sequence shown here is derived from an EMBL/GenBank/DDBJ whole genome shotgun (WGS) entry which is preliminary data.</text>
</comment>
<sequence length="1650" mass="182688">MRGFWDKYKTSKLFWGLCSGALLLLVAAVVVICLRSVRDVQMKAIGATEEGVAPDGAFAITVNGTTTAEELREQITVEPAFSFDLTGEQGDTFTLQPFQPLFAGENYTITALGKKFAFHVRNALVLRSVFPADNGQKVPTSTGIELEFNSSDIDLERYRQAFSIEPAVEGDFSAGDRRFVFYPQGALEPNTRYTVTVDTSLESKSGAKLEQPVTFSFVTASQEDEETRYLFQLSGNGVSMNSLTSETPLVPVYIEESVPQSERKVQVTVYDFGGFKAYREQLLQNVRQPRYKYVTTTIDTEGLQQRASFEVQPIDSAQGQENNYRYAGRKLLQFPEALPEGWYAVEFELTTGGNTLKRQMFLQVSDLSVFYMMNGETLLGWVNDASTGNPVEGAVIEITGAFRAKGQTAADGTVMIENGLFTTDTPSEAGGGAVTVTSEEHTFVDVGYFYSYDEPAALDAHKYMSYLFTDRPIYHTSDSIMVWGTVMPRSPETPAPETVTIELEGGVASVELPLQSDGTFTGELKFENMQQNYWASLELKAGETTLRTEYLRVEDFVKPIYTATTATEQMVYAAYETGQAVINFDVSLYDGTPASSFSAQASTWSSGLELSGAQVVTDEQGHASVTARFTESPNTWYPQSYRYQFSNSDAESENFYRYGNVYAVHRDVQLLAETVKAEGGGRDVQISTYQVDLSRVDGEEDLWNVETLRGAPISRTVTAEIHKVYYTRETLGWYYDFVSRESRESYDYKEHDDVVETRTVTTGADGMAVLTGLPQSDNDNCYYVVLRTPDTGERTVETTAYLGMLYERGQNDGIHQYVLNKVVDPNAADLNDLGGDEATWRLNQIRSQFMDEEAVTFQLEDNTAAVAGFTGRILYSVVQDGFSRTAVISDARFTLPFEEGLLPNYVITGAYFDGKHVYALDNKYMYFDPKQRELEVELTADRESYHPADTATVTATVKQKATGQPVKNASVVLAVVDEAIFAIKEQQIDILDSLYESVYHPNLIKYTSYLQNEYGGGGEKGGGGGEADVRTDFKDTAWFQVLKTDGDGRAKCQFKLPDNITEWRMTSLALTPQGQAGSVTTKVKATQEYFVLPIVNETILEGDTFAVMLRSAGVAIGDNDPVRYTVRVQGGGIDKVVEASSTAKGYGVATFENLDRGEYTMTITGSCGQYSDSVRLPFSVIGSGVEVSLVKTVELKNGISIEPLRYPVNVAVYDRTQQFRSRILNHLLCSGYGNRTDLRIARTYAAREFERQGAQWYDEEALQQSFSDVMNQSGAISLFPYSEYDIEYTAKAYLAAPELFPPERIRGSITPADVDAMSGAKSAFYLLQASVGGELPDDLAQRIDSDTTLDYVDKMYLAATLAVSDDQKAALTCYNSLVRPNLETLTGISGEIAYRVRDSVDPSRSQHDCTAAASLLASVLNTEEAKGLANALLEKQSFYETYPLELMIYLTRVQPEKGTNAKFSYVMGGKTITEELKEGICYLSFSKTQLATANFKVLSGDVWADVYYTGAPDQTADQSRKTIGLTKTIEPVEGDFSRGKLVKITLTPDLSVFDQDLGSTELVIDDYIPSGMRFERYHYEDAVQGNSWYLASRQGQRLRFSAWGDHGALTPIIYYARCAAPGDYVVESAYISSASSDLWGATDRAEVKLS</sequence>
<accession>A0A926DXI0</accession>
<dbReference type="PANTHER" id="PTHR40094">
    <property type="entry name" value="ALPHA-2-MACROGLOBULIN HOMOLOG"/>
    <property type="match status" value="1"/>
</dbReference>
<name>A0A926DXI0_9FIRM</name>
<dbReference type="Proteomes" id="UP000653127">
    <property type="component" value="Unassembled WGS sequence"/>
</dbReference>
<dbReference type="SMART" id="SM01360">
    <property type="entry name" value="A2M"/>
    <property type="match status" value="1"/>
</dbReference>
<dbReference type="SMART" id="SM01359">
    <property type="entry name" value="A2M_N_2"/>
    <property type="match status" value="1"/>
</dbReference>
<evidence type="ECO:0000256" key="1">
    <source>
        <dbReference type="ARBA" id="ARBA00022729"/>
    </source>
</evidence>
<dbReference type="Gene3D" id="2.60.40.3710">
    <property type="match status" value="1"/>
</dbReference>
<reference evidence="4" key="1">
    <citation type="submission" date="2020-08" db="EMBL/GenBank/DDBJ databases">
        <title>Genome public.</title>
        <authorList>
            <person name="Liu C."/>
            <person name="Sun Q."/>
        </authorList>
    </citation>
    <scope>NUCLEOTIDE SEQUENCE</scope>
    <source>
        <strain evidence="4">NSJ-31</strain>
    </source>
</reference>
<dbReference type="RefSeq" id="WP_249281841.1">
    <property type="nucleotide sequence ID" value="NZ_JACRST010000001.1"/>
</dbReference>
<keyword evidence="1" id="KW-0732">Signal</keyword>
<feature type="domain" description="Alpha-2-macroglobulin bait region" evidence="2">
    <location>
        <begin position="840"/>
        <end position="983"/>
    </location>
</feature>
<gene>
    <name evidence="4" type="ORF">H8711_01930</name>
</gene>
<dbReference type="GO" id="GO:0004866">
    <property type="term" value="F:endopeptidase inhibitor activity"/>
    <property type="evidence" value="ECO:0007669"/>
    <property type="project" value="InterPro"/>
</dbReference>
<feature type="domain" description="Alpha-2-macroglobulin" evidence="3">
    <location>
        <begin position="1036"/>
        <end position="1128"/>
    </location>
</feature>
<proteinExistence type="predicted"/>